<keyword evidence="2" id="KW-1133">Transmembrane helix</keyword>
<dbReference type="InterPro" id="IPR037185">
    <property type="entry name" value="EmrE-like"/>
</dbReference>
<dbReference type="SUPFAM" id="SSF103481">
    <property type="entry name" value="Multidrug resistance efflux transporter EmrE"/>
    <property type="match status" value="2"/>
</dbReference>
<keyword evidence="2" id="KW-0812">Transmembrane</keyword>
<feature type="transmembrane region" description="Helical" evidence="2">
    <location>
        <begin position="84"/>
        <end position="107"/>
    </location>
</feature>
<feature type="transmembrane region" description="Helical" evidence="2">
    <location>
        <begin position="259"/>
        <end position="278"/>
    </location>
</feature>
<dbReference type="Proteomes" id="UP000198921">
    <property type="component" value="Unassembled WGS sequence"/>
</dbReference>
<accession>A0A1H3ICG2</accession>
<proteinExistence type="inferred from homology"/>
<evidence type="ECO:0000256" key="1">
    <source>
        <dbReference type="ARBA" id="ARBA00007362"/>
    </source>
</evidence>
<sequence>MAVVLALACALVWGAADFCGGLAARRAAAFAVVATSHAVGLLLLLALLPWLGGDPRAADLAWGAGAGVAGGAGLALFYRALARGVMSVVAPVTAVTTAAVPVIAGLASGERLGAGPAVGIAVALVAVALVSAQGGLSSLRAPRATSVGPALVAGTVFGLFFILLDRTGEDAGLSPLIGSRIVSVALVVGLALAVGRSLSIPRPTLPVVVAAGIGDVSAGALFLLATQAGGPLAITGVLASLYPVSTVVLAQVVLRERLVATQAAGLAAAGVAVVLITLPA</sequence>
<feature type="transmembrane region" description="Helical" evidence="2">
    <location>
        <begin position="176"/>
        <end position="195"/>
    </location>
</feature>
<feature type="transmembrane region" description="Helical" evidence="2">
    <location>
        <begin position="114"/>
        <end position="132"/>
    </location>
</feature>
<evidence type="ECO:0000313" key="5">
    <source>
        <dbReference type="Proteomes" id="UP000198921"/>
    </source>
</evidence>
<dbReference type="AlphaFoldDB" id="A0A1H3ICG2"/>
<dbReference type="InterPro" id="IPR000620">
    <property type="entry name" value="EamA_dom"/>
</dbReference>
<evidence type="ECO:0000259" key="3">
    <source>
        <dbReference type="Pfam" id="PF00892"/>
    </source>
</evidence>
<feature type="transmembrane region" description="Helical" evidence="2">
    <location>
        <begin position="232"/>
        <end position="253"/>
    </location>
</feature>
<dbReference type="OrthoDB" id="68076at2"/>
<reference evidence="5" key="1">
    <citation type="submission" date="2016-10" db="EMBL/GenBank/DDBJ databases">
        <authorList>
            <person name="Varghese N."/>
            <person name="Submissions S."/>
        </authorList>
    </citation>
    <scope>NUCLEOTIDE SEQUENCE [LARGE SCALE GENOMIC DNA]</scope>
    <source>
        <strain evidence="5">DSM 45422</strain>
    </source>
</reference>
<dbReference type="GO" id="GO:0016020">
    <property type="term" value="C:membrane"/>
    <property type="evidence" value="ECO:0007669"/>
    <property type="project" value="InterPro"/>
</dbReference>
<protein>
    <submittedName>
        <fullName evidence="4">EamA-like transporter family protein</fullName>
    </submittedName>
</protein>
<dbReference type="EMBL" id="FNOT01000005">
    <property type="protein sequence ID" value="SDY25202.1"/>
    <property type="molecule type" value="Genomic_DNA"/>
</dbReference>
<dbReference type="STRING" id="1137993.SAMN05660209_02481"/>
<dbReference type="RefSeq" id="WP_091156074.1">
    <property type="nucleotide sequence ID" value="NZ_FNOT01000005.1"/>
</dbReference>
<gene>
    <name evidence="4" type="ORF">SAMN05660209_02481</name>
</gene>
<feature type="transmembrane region" description="Helical" evidence="2">
    <location>
        <begin position="144"/>
        <end position="164"/>
    </location>
</feature>
<comment type="similarity">
    <text evidence="1">Belongs to the EamA transporter family.</text>
</comment>
<feature type="transmembrane region" description="Helical" evidence="2">
    <location>
        <begin position="28"/>
        <end position="48"/>
    </location>
</feature>
<feature type="domain" description="EamA" evidence="3">
    <location>
        <begin position="2"/>
        <end position="131"/>
    </location>
</feature>
<evidence type="ECO:0000256" key="2">
    <source>
        <dbReference type="SAM" id="Phobius"/>
    </source>
</evidence>
<evidence type="ECO:0000313" key="4">
    <source>
        <dbReference type="EMBL" id="SDY25202.1"/>
    </source>
</evidence>
<keyword evidence="2" id="KW-0472">Membrane</keyword>
<feature type="transmembrane region" description="Helical" evidence="2">
    <location>
        <begin position="207"/>
        <end position="225"/>
    </location>
</feature>
<organism evidence="4 5">
    <name type="scientific">Geodermatophilus africanus</name>
    <dbReference type="NCBI Taxonomy" id="1137993"/>
    <lineage>
        <taxon>Bacteria</taxon>
        <taxon>Bacillati</taxon>
        <taxon>Actinomycetota</taxon>
        <taxon>Actinomycetes</taxon>
        <taxon>Geodermatophilales</taxon>
        <taxon>Geodermatophilaceae</taxon>
        <taxon>Geodermatophilus</taxon>
    </lineage>
</organism>
<name>A0A1H3ICG2_9ACTN</name>
<feature type="transmembrane region" description="Helical" evidence="2">
    <location>
        <begin position="60"/>
        <end position="78"/>
    </location>
</feature>
<keyword evidence="5" id="KW-1185">Reference proteome</keyword>
<feature type="domain" description="EamA" evidence="3">
    <location>
        <begin position="150"/>
        <end position="277"/>
    </location>
</feature>
<dbReference type="Pfam" id="PF00892">
    <property type="entry name" value="EamA"/>
    <property type="match status" value="2"/>
</dbReference>